<dbReference type="AlphaFoldDB" id="A0A0E9S4Y6"/>
<evidence type="ECO:0000313" key="1">
    <source>
        <dbReference type="EMBL" id="JAH36331.1"/>
    </source>
</evidence>
<dbReference type="EMBL" id="GBXM01072246">
    <property type="protein sequence ID" value="JAH36331.1"/>
    <property type="molecule type" value="Transcribed_RNA"/>
</dbReference>
<reference evidence="1" key="1">
    <citation type="submission" date="2014-11" db="EMBL/GenBank/DDBJ databases">
        <authorList>
            <person name="Amaro Gonzalez C."/>
        </authorList>
    </citation>
    <scope>NUCLEOTIDE SEQUENCE</scope>
</reference>
<proteinExistence type="predicted"/>
<name>A0A0E9S4Y6_ANGAN</name>
<protein>
    <submittedName>
        <fullName evidence="1">Uncharacterized protein</fullName>
    </submittedName>
</protein>
<reference evidence="1" key="2">
    <citation type="journal article" date="2015" name="Fish Shellfish Immunol.">
        <title>Early steps in the European eel (Anguilla anguilla)-Vibrio vulnificus interaction in the gills: Role of the RtxA13 toxin.</title>
        <authorList>
            <person name="Callol A."/>
            <person name="Pajuelo D."/>
            <person name="Ebbesson L."/>
            <person name="Teles M."/>
            <person name="MacKenzie S."/>
            <person name="Amaro C."/>
        </authorList>
    </citation>
    <scope>NUCLEOTIDE SEQUENCE</scope>
</reference>
<accession>A0A0E9S4Y6</accession>
<organism evidence="1">
    <name type="scientific">Anguilla anguilla</name>
    <name type="common">European freshwater eel</name>
    <name type="synonym">Muraena anguilla</name>
    <dbReference type="NCBI Taxonomy" id="7936"/>
    <lineage>
        <taxon>Eukaryota</taxon>
        <taxon>Metazoa</taxon>
        <taxon>Chordata</taxon>
        <taxon>Craniata</taxon>
        <taxon>Vertebrata</taxon>
        <taxon>Euteleostomi</taxon>
        <taxon>Actinopterygii</taxon>
        <taxon>Neopterygii</taxon>
        <taxon>Teleostei</taxon>
        <taxon>Anguilliformes</taxon>
        <taxon>Anguillidae</taxon>
        <taxon>Anguilla</taxon>
    </lineage>
</organism>
<sequence length="33" mass="3812">MTDNCSLSHLTFDELKNSSVLRSKARINNYHCN</sequence>